<feature type="chain" id="PRO_5042288421" evidence="7">
    <location>
        <begin position="22"/>
        <end position="999"/>
    </location>
</feature>
<dbReference type="InterPro" id="IPR017981">
    <property type="entry name" value="GPCR_2-like_7TM"/>
</dbReference>
<reference evidence="9" key="1">
    <citation type="journal article" date="2023" name="PLoS Negl. Trop. Dis.">
        <title>A genome sequence for Biomphalaria pfeifferi, the major vector snail for the human-infecting parasite Schistosoma mansoni.</title>
        <authorList>
            <person name="Bu L."/>
            <person name="Lu L."/>
            <person name="Laidemitt M.R."/>
            <person name="Zhang S.M."/>
            <person name="Mutuku M."/>
            <person name="Mkoji G."/>
            <person name="Steinauer M."/>
            <person name="Loker E.S."/>
        </authorList>
    </citation>
    <scope>NUCLEOTIDE SEQUENCE</scope>
    <source>
        <strain evidence="9">KasaAsao</strain>
    </source>
</reference>
<keyword evidence="7" id="KW-0732">Signal</keyword>
<feature type="domain" description="G-protein coupled receptors family 2 profile 2" evidence="8">
    <location>
        <begin position="753"/>
        <end position="966"/>
    </location>
</feature>
<dbReference type="AlphaFoldDB" id="A0AAD8B5Z1"/>
<dbReference type="PROSITE" id="PS50261">
    <property type="entry name" value="G_PROTEIN_RECEP_F2_4"/>
    <property type="match status" value="1"/>
</dbReference>
<comment type="subcellular location">
    <subcellularLocation>
        <location evidence="1">Membrane</location>
        <topology evidence="1">Multi-pass membrane protein</topology>
    </subcellularLocation>
</comment>
<evidence type="ECO:0000256" key="3">
    <source>
        <dbReference type="ARBA" id="ARBA00022989"/>
    </source>
</evidence>
<reference evidence="9" key="2">
    <citation type="submission" date="2023-04" db="EMBL/GenBank/DDBJ databases">
        <authorList>
            <person name="Bu L."/>
            <person name="Lu L."/>
            <person name="Laidemitt M.R."/>
            <person name="Zhang S.M."/>
            <person name="Mutuku M."/>
            <person name="Mkoji G."/>
            <person name="Steinauer M."/>
            <person name="Loker E.S."/>
        </authorList>
    </citation>
    <scope>NUCLEOTIDE SEQUENCE</scope>
    <source>
        <strain evidence="9">KasaAsao</strain>
        <tissue evidence="9">Whole Snail</tissue>
    </source>
</reference>
<accession>A0AAD8B5Z1</accession>
<dbReference type="InterPro" id="IPR053231">
    <property type="entry name" value="GPCR_LN-TM7"/>
</dbReference>
<protein>
    <submittedName>
        <fullName evidence="9">Adhesion G protein-coupled receptor E3</fullName>
    </submittedName>
</protein>
<feature type="coiled-coil region" evidence="5">
    <location>
        <begin position="725"/>
        <end position="752"/>
    </location>
</feature>
<evidence type="ECO:0000313" key="9">
    <source>
        <dbReference type="EMBL" id="KAK0048631.1"/>
    </source>
</evidence>
<dbReference type="CDD" id="cd15039">
    <property type="entry name" value="7tmB3_Methuselah-like"/>
    <property type="match status" value="1"/>
</dbReference>
<evidence type="ECO:0000259" key="8">
    <source>
        <dbReference type="PROSITE" id="PS50261"/>
    </source>
</evidence>
<sequence>MNAAKCFTLSCVYVVYACVLATNTEDFLGINIRSENVILTTEPNSKSENFDSFEAYVTNSETSLRYNVDSLKPFYSIKTFARETDHRRVESTARHTTSASSGFESLLTASTSLGPNGSALIKKSSSSDRCYENTSSSFDDDIYHKPDGTEKESYKTNMIDASLYNQLEEFIADNRIWNSVDRNLILFLAFFKTKDESFPRHENVTTTPTHKYSCPFRCLKGGFGNNFNYETGQVSHYCRYCKCEKQTCEAYDMCCPDDSEPYLNQPKNLLNLNESVSNFTSGKERFRINCEPGQTMMIRSCQPRTESNMTVVELCESDRLINVETVTAVFDNDTKVAYQNKFCAQCNNATQLIEAKLIVKCKTPMFIYMATNFNQLLHLALKANSSCNVSQAWDGNLNTLACTYNGGSDAMKNTVAGQGELTALPTGLLGSLPKESLTSFLLNFDSDSTQDSRDHIVFYHANCTSGEWSSPDRRCLPLHCSLGKLLINASCSSALQQINGLEYKLSLWLTPARGSTLVKLHLPCHHLRESVIRRFQEWLKTVNIEYNITADVFNFTSRLQDALLRHSFPCFIRLDARLQGPANVSRDEFESLVLDYWVNRQVTLKERRSLTFALQTLDASFRKSDFVSMKESSLAGFESTYINSKNYKSQFDEDLLIEMNNLLRCGHVVFNKSEYELNILENPLPSDFKVTIDLKGIKVTLSEPQDLNYLLIEESGELKVCWETLETKLKEIQDAEDTLRQKRLELPEGKNNMMLSLSLLLAQTSLLAAFYIQYKGDICTCLGISTHFLWLWMFSWTFICSLDMFLVFTAKTRSSCCQDDYKSFTKRCLFSVSFPTTVVSAVMFVTYFQSESQRIGYGSSRCFVDSFIVKMVSFTGPLIALVLCNTIFFITSCVKIHKVRRLKLSYLNKEEQSNLIVYVKLSAMTGVFWLLATVAQASDVYYLKFIVEPINGLQGVYIFMSYVCNRRVLRLYRGTDDVKTVTTNTSTATSKEVDNKMFI</sequence>
<feature type="transmembrane region" description="Helical" evidence="6">
    <location>
        <begin position="789"/>
        <end position="808"/>
    </location>
</feature>
<evidence type="ECO:0000256" key="4">
    <source>
        <dbReference type="ARBA" id="ARBA00023136"/>
    </source>
</evidence>
<dbReference type="PANTHER" id="PTHR45902">
    <property type="entry name" value="LATROPHILIN RECEPTOR-LIKE PROTEIN A"/>
    <property type="match status" value="1"/>
</dbReference>
<keyword evidence="9" id="KW-0675">Receptor</keyword>
<organism evidence="9 10">
    <name type="scientific">Biomphalaria pfeifferi</name>
    <name type="common">Bloodfluke planorb</name>
    <name type="synonym">Freshwater snail</name>
    <dbReference type="NCBI Taxonomy" id="112525"/>
    <lineage>
        <taxon>Eukaryota</taxon>
        <taxon>Metazoa</taxon>
        <taxon>Spiralia</taxon>
        <taxon>Lophotrochozoa</taxon>
        <taxon>Mollusca</taxon>
        <taxon>Gastropoda</taxon>
        <taxon>Heterobranchia</taxon>
        <taxon>Euthyneura</taxon>
        <taxon>Panpulmonata</taxon>
        <taxon>Hygrophila</taxon>
        <taxon>Lymnaeoidea</taxon>
        <taxon>Planorbidae</taxon>
        <taxon>Biomphalaria</taxon>
    </lineage>
</organism>
<dbReference type="GO" id="GO:0004930">
    <property type="term" value="F:G protein-coupled receptor activity"/>
    <property type="evidence" value="ECO:0007669"/>
    <property type="project" value="InterPro"/>
</dbReference>
<evidence type="ECO:0000256" key="2">
    <source>
        <dbReference type="ARBA" id="ARBA00022692"/>
    </source>
</evidence>
<feature type="transmembrane region" description="Helical" evidence="6">
    <location>
        <begin position="915"/>
        <end position="935"/>
    </location>
</feature>
<feature type="signal peptide" evidence="7">
    <location>
        <begin position="1"/>
        <end position="21"/>
    </location>
</feature>
<feature type="transmembrane region" description="Helical" evidence="6">
    <location>
        <begin position="868"/>
        <end position="894"/>
    </location>
</feature>
<keyword evidence="4 6" id="KW-0472">Membrane</keyword>
<keyword evidence="5" id="KW-0175">Coiled coil</keyword>
<dbReference type="PROSITE" id="PS51257">
    <property type="entry name" value="PROKAR_LIPOPROTEIN"/>
    <property type="match status" value="1"/>
</dbReference>
<evidence type="ECO:0000313" key="10">
    <source>
        <dbReference type="Proteomes" id="UP001233172"/>
    </source>
</evidence>
<comment type="caution">
    <text evidence="9">The sequence shown here is derived from an EMBL/GenBank/DDBJ whole genome shotgun (WGS) entry which is preliminary data.</text>
</comment>
<dbReference type="Proteomes" id="UP001233172">
    <property type="component" value="Unassembled WGS sequence"/>
</dbReference>
<dbReference type="InterPro" id="IPR000832">
    <property type="entry name" value="GPCR_2_secretin-like"/>
</dbReference>
<dbReference type="Pfam" id="PF00002">
    <property type="entry name" value="7tm_2"/>
    <property type="match status" value="1"/>
</dbReference>
<evidence type="ECO:0000256" key="6">
    <source>
        <dbReference type="SAM" id="Phobius"/>
    </source>
</evidence>
<keyword evidence="2 6" id="KW-0812">Transmembrane</keyword>
<dbReference type="Gene3D" id="1.20.1070.10">
    <property type="entry name" value="Rhodopsin 7-helix transmembrane proteins"/>
    <property type="match status" value="1"/>
</dbReference>
<proteinExistence type="predicted"/>
<dbReference type="GO" id="GO:0007166">
    <property type="term" value="P:cell surface receptor signaling pathway"/>
    <property type="evidence" value="ECO:0007669"/>
    <property type="project" value="InterPro"/>
</dbReference>
<evidence type="ECO:0000256" key="1">
    <source>
        <dbReference type="ARBA" id="ARBA00004141"/>
    </source>
</evidence>
<dbReference type="PANTHER" id="PTHR45902:SF4">
    <property type="entry name" value="G-PROTEIN COUPLED RECEPTORS FAMILY 2 PROFILE 2 DOMAIN-CONTAINING PROTEIN"/>
    <property type="match status" value="1"/>
</dbReference>
<dbReference type="EMBL" id="JASAOG010000135">
    <property type="protein sequence ID" value="KAK0048631.1"/>
    <property type="molecule type" value="Genomic_DNA"/>
</dbReference>
<feature type="transmembrane region" description="Helical" evidence="6">
    <location>
        <begin position="828"/>
        <end position="848"/>
    </location>
</feature>
<keyword evidence="3 6" id="KW-1133">Transmembrane helix</keyword>
<name>A0AAD8B5Z1_BIOPF</name>
<evidence type="ECO:0000256" key="7">
    <source>
        <dbReference type="SAM" id="SignalP"/>
    </source>
</evidence>
<dbReference type="GO" id="GO:0016020">
    <property type="term" value="C:membrane"/>
    <property type="evidence" value="ECO:0007669"/>
    <property type="project" value="UniProtKB-SubCell"/>
</dbReference>
<evidence type="ECO:0000256" key="5">
    <source>
        <dbReference type="SAM" id="Coils"/>
    </source>
</evidence>
<gene>
    <name evidence="9" type="ORF">Bpfe_021911</name>
</gene>
<feature type="transmembrane region" description="Helical" evidence="6">
    <location>
        <begin position="941"/>
        <end position="963"/>
    </location>
</feature>
<keyword evidence="10" id="KW-1185">Reference proteome</keyword>